<reference evidence="1" key="1">
    <citation type="submission" date="2019-11" db="EMBL/GenBank/DDBJ databases">
        <title>Genomic insights into an expanded diversity of filamentous marine cyanobacteria reveals the extraordinary biosynthetic potential of Moorea and Okeania.</title>
        <authorList>
            <person name="Ferreira Leao T."/>
            <person name="Wang M."/>
            <person name="Moss N."/>
            <person name="Da Silva R."/>
            <person name="Sanders J."/>
            <person name="Nurk S."/>
            <person name="Gurevich A."/>
            <person name="Humphrey G."/>
            <person name="Reher R."/>
            <person name="Zhu Q."/>
            <person name="Belda-Ferre P."/>
            <person name="Glukhov E."/>
            <person name="Rex R."/>
            <person name="Dorrestein P.C."/>
            <person name="Knight R."/>
            <person name="Pevzner P."/>
            <person name="Gerwick W.H."/>
            <person name="Gerwick L."/>
        </authorList>
    </citation>
    <scope>NUCLEOTIDE SEQUENCE</scope>
    <source>
        <strain evidence="1">SIO1C4</strain>
    </source>
</reference>
<name>A0A6B3NJN0_9CYAN</name>
<gene>
    <name evidence="1" type="ORF">F6J89_31400</name>
</gene>
<protein>
    <submittedName>
        <fullName evidence="1">Uncharacterized protein</fullName>
    </submittedName>
</protein>
<evidence type="ECO:0000313" key="1">
    <source>
        <dbReference type="EMBL" id="NER31993.1"/>
    </source>
</evidence>
<organism evidence="1">
    <name type="scientific">Symploca sp. SIO1C4</name>
    <dbReference type="NCBI Taxonomy" id="2607765"/>
    <lineage>
        <taxon>Bacteria</taxon>
        <taxon>Bacillati</taxon>
        <taxon>Cyanobacteriota</taxon>
        <taxon>Cyanophyceae</taxon>
        <taxon>Coleofasciculales</taxon>
        <taxon>Coleofasciculaceae</taxon>
        <taxon>Symploca</taxon>
    </lineage>
</organism>
<dbReference type="EMBL" id="JAAHFQ010001016">
    <property type="protein sequence ID" value="NER31993.1"/>
    <property type="molecule type" value="Genomic_DNA"/>
</dbReference>
<sequence length="47" mass="5154">MASPLLEHSGQVYSSGAIKLCSIALRARLQGRRLQGRRGEFDKVLAI</sequence>
<comment type="caution">
    <text evidence="1">The sequence shown here is derived from an EMBL/GenBank/DDBJ whole genome shotgun (WGS) entry which is preliminary data.</text>
</comment>
<dbReference type="AlphaFoldDB" id="A0A6B3NJN0"/>
<proteinExistence type="predicted"/>
<accession>A0A6B3NJN0</accession>